<proteinExistence type="predicted"/>
<dbReference type="EMBL" id="PQXO01000467">
    <property type="protein sequence ID" value="TGO84767.1"/>
    <property type="molecule type" value="Genomic_DNA"/>
</dbReference>
<comment type="caution">
    <text evidence="2">The sequence shown here is derived from an EMBL/GenBank/DDBJ whole genome shotgun (WGS) entry which is preliminary data.</text>
</comment>
<feature type="compositionally biased region" description="Basic and acidic residues" evidence="1">
    <location>
        <begin position="61"/>
        <end position="84"/>
    </location>
</feature>
<dbReference type="Proteomes" id="UP000297280">
    <property type="component" value="Unassembled WGS sequence"/>
</dbReference>
<feature type="region of interest" description="Disordered" evidence="1">
    <location>
        <begin position="51"/>
        <end position="84"/>
    </location>
</feature>
<sequence>MIWSISELKIEQHQEIALLRQETADLHKQLTSARIRIATLEERAIHRDARNDELQNTLNGRDGRDEKVKDLMDERNRGQLPRSEERYGYQIQARYTQTQAQDIQIQELKNIRNLLPAGAILVLLAIVLS</sequence>
<name>A0A4Z1KFD6_9HELO</name>
<dbReference type="AlphaFoldDB" id="A0A4Z1KFD6"/>
<protein>
    <submittedName>
        <fullName evidence="2">Uncharacterized protein</fullName>
    </submittedName>
</protein>
<organism evidence="2 3">
    <name type="scientific">Botrytis porri</name>
    <dbReference type="NCBI Taxonomy" id="87229"/>
    <lineage>
        <taxon>Eukaryota</taxon>
        <taxon>Fungi</taxon>
        <taxon>Dikarya</taxon>
        <taxon>Ascomycota</taxon>
        <taxon>Pezizomycotina</taxon>
        <taxon>Leotiomycetes</taxon>
        <taxon>Helotiales</taxon>
        <taxon>Sclerotiniaceae</taxon>
        <taxon>Botrytis</taxon>
    </lineage>
</organism>
<evidence type="ECO:0000313" key="3">
    <source>
        <dbReference type="Proteomes" id="UP000297280"/>
    </source>
</evidence>
<reference evidence="2 3" key="1">
    <citation type="submission" date="2017-12" db="EMBL/GenBank/DDBJ databases">
        <title>Comparative genomics of Botrytis spp.</title>
        <authorList>
            <person name="Valero-Jimenez C.A."/>
            <person name="Tapia P."/>
            <person name="Veloso J."/>
            <person name="Silva-Moreno E."/>
            <person name="Staats M."/>
            <person name="Valdes J.H."/>
            <person name="Van Kan J.A.L."/>
        </authorList>
    </citation>
    <scope>NUCLEOTIDE SEQUENCE [LARGE SCALE GENOMIC DNA]</scope>
    <source>
        <strain evidence="2 3">MUCL3349</strain>
    </source>
</reference>
<evidence type="ECO:0000313" key="2">
    <source>
        <dbReference type="EMBL" id="TGO84767.1"/>
    </source>
</evidence>
<keyword evidence="3" id="KW-1185">Reference proteome</keyword>
<accession>A0A4Z1KFD6</accession>
<evidence type="ECO:0000256" key="1">
    <source>
        <dbReference type="SAM" id="MobiDB-lite"/>
    </source>
</evidence>
<gene>
    <name evidence="2" type="ORF">BPOR_0468g00080</name>
</gene>